<evidence type="ECO:0000313" key="2">
    <source>
        <dbReference type="Proteomes" id="UP001196413"/>
    </source>
</evidence>
<dbReference type="AlphaFoldDB" id="A0AAD5MH17"/>
<protein>
    <submittedName>
        <fullName evidence="1">Uncharacterized protein</fullName>
    </submittedName>
</protein>
<sequence>MSENVLLRPCRRDFFETIIIGDEFRVIHKRCSLRQPAASAQGSARKHLRREMKIVEDGGCSFV</sequence>
<dbReference type="Proteomes" id="UP001196413">
    <property type="component" value="Unassembled WGS sequence"/>
</dbReference>
<evidence type="ECO:0000313" key="1">
    <source>
        <dbReference type="EMBL" id="KAJ1348877.1"/>
    </source>
</evidence>
<dbReference type="EMBL" id="JAHQIW010000576">
    <property type="protein sequence ID" value="KAJ1348877.1"/>
    <property type="molecule type" value="Genomic_DNA"/>
</dbReference>
<name>A0AAD5MH17_PARTN</name>
<keyword evidence="2" id="KW-1185">Reference proteome</keyword>
<reference evidence="1" key="1">
    <citation type="submission" date="2021-06" db="EMBL/GenBank/DDBJ databases">
        <title>Parelaphostrongylus tenuis whole genome reference sequence.</title>
        <authorList>
            <person name="Garwood T.J."/>
            <person name="Larsen P.A."/>
            <person name="Fountain-Jones N.M."/>
            <person name="Garbe J.R."/>
            <person name="Macchietto M.G."/>
            <person name="Kania S.A."/>
            <person name="Gerhold R.W."/>
            <person name="Richards J.E."/>
            <person name="Wolf T.M."/>
        </authorList>
    </citation>
    <scope>NUCLEOTIDE SEQUENCE</scope>
    <source>
        <strain evidence="1">MNPRO001-30</strain>
        <tissue evidence="1">Meninges</tissue>
    </source>
</reference>
<comment type="caution">
    <text evidence="1">The sequence shown here is derived from an EMBL/GenBank/DDBJ whole genome shotgun (WGS) entry which is preliminary data.</text>
</comment>
<gene>
    <name evidence="1" type="ORF">KIN20_004277</name>
</gene>
<accession>A0AAD5MH17</accession>
<proteinExistence type="predicted"/>
<organism evidence="1 2">
    <name type="scientific">Parelaphostrongylus tenuis</name>
    <name type="common">Meningeal worm</name>
    <dbReference type="NCBI Taxonomy" id="148309"/>
    <lineage>
        <taxon>Eukaryota</taxon>
        <taxon>Metazoa</taxon>
        <taxon>Ecdysozoa</taxon>
        <taxon>Nematoda</taxon>
        <taxon>Chromadorea</taxon>
        <taxon>Rhabditida</taxon>
        <taxon>Rhabditina</taxon>
        <taxon>Rhabditomorpha</taxon>
        <taxon>Strongyloidea</taxon>
        <taxon>Metastrongylidae</taxon>
        <taxon>Parelaphostrongylus</taxon>
    </lineage>
</organism>